<feature type="domain" description="Serine aminopeptidase S33" evidence="2">
    <location>
        <begin position="24"/>
        <end position="225"/>
    </location>
</feature>
<evidence type="ECO:0000256" key="1">
    <source>
        <dbReference type="ARBA" id="ARBA00022801"/>
    </source>
</evidence>
<dbReference type="PANTHER" id="PTHR43798:SF31">
    <property type="entry name" value="AB HYDROLASE SUPERFAMILY PROTEIN YCLE"/>
    <property type="match status" value="1"/>
</dbReference>
<dbReference type="Pfam" id="PF12146">
    <property type="entry name" value="Hydrolase_4"/>
    <property type="match status" value="1"/>
</dbReference>
<dbReference type="GO" id="GO:0016020">
    <property type="term" value="C:membrane"/>
    <property type="evidence" value="ECO:0007669"/>
    <property type="project" value="TreeGrafter"/>
</dbReference>
<evidence type="ECO:0000259" key="2">
    <source>
        <dbReference type="Pfam" id="PF12146"/>
    </source>
</evidence>
<dbReference type="InterPro" id="IPR029058">
    <property type="entry name" value="AB_hydrolase_fold"/>
</dbReference>
<proteinExistence type="predicted"/>
<dbReference type="SUPFAM" id="SSF53474">
    <property type="entry name" value="alpha/beta-Hydrolases"/>
    <property type="match status" value="1"/>
</dbReference>
<dbReference type="Proteomes" id="UP000276443">
    <property type="component" value="Unassembled WGS sequence"/>
</dbReference>
<dbReference type="InterPro" id="IPR050266">
    <property type="entry name" value="AB_hydrolase_sf"/>
</dbReference>
<dbReference type="GO" id="GO:0016787">
    <property type="term" value="F:hydrolase activity"/>
    <property type="evidence" value="ECO:0007669"/>
    <property type="project" value="UniProtKB-KW"/>
</dbReference>
<dbReference type="OrthoDB" id="9773293at2"/>
<dbReference type="RefSeq" id="WP_124222232.1">
    <property type="nucleotide sequence ID" value="NZ_RKRF01000010.1"/>
</dbReference>
<dbReference type="Gene3D" id="3.40.50.1820">
    <property type="entry name" value="alpha/beta hydrolase"/>
    <property type="match status" value="1"/>
</dbReference>
<dbReference type="EMBL" id="RKRF01000010">
    <property type="protein sequence ID" value="RPF52092.1"/>
    <property type="molecule type" value="Genomic_DNA"/>
</dbReference>
<reference evidence="3 4" key="1">
    <citation type="submission" date="2018-11" db="EMBL/GenBank/DDBJ databases">
        <title>Genomic Encyclopedia of Type Strains, Phase IV (KMG-IV): sequencing the most valuable type-strain genomes for metagenomic binning, comparative biology and taxonomic classification.</title>
        <authorList>
            <person name="Goeker M."/>
        </authorList>
    </citation>
    <scope>NUCLEOTIDE SEQUENCE [LARGE SCALE GENOMIC DNA]</scope>
    <source>
        <strain evidence="3 4">DSM 18090</strain>
    </source>
</reference>
<keyword evidence="1" id="KW-0378">Hydrolase</keyword>
<keyword evidence="4" id="KW-1185">Reference proteome</keyword>
<evidence type="ECO:0000313" key="4">
    <source>
        <dbReference type="Proteomes" id="UP000276443"/>
    </source>
</evidence>
<sequence>MKMWRKKNLSNGKYLFLHESPGDKGTIIGVHGLTGHHMQLGHFQKAVEMQYRMITYDLRGRGKSSNADVDTSIDHHVDDLVEFIQSLNVDRPILMGYSMGAYICLKAATRLKNVAGIILLDGAAETDGGQKELILPSLLRLEKTYLSRLDYIDQTRENYEKLGIRWTEYMNKIVNYEIEKVDNHWEHKSDKTLIERDFLSFFDFRIEQVANKIDVPTLLIQATGDLGHRPLFYDFEFYKLKTLLKNINVLKTNANHLTLVFNRQPEIEWQVMHFIEEHVLNASSNSTT</sequence>
<dbReference type="AlphaFoldDB" id="A0A3N5BY44"/>
<dbReference type="InterPro" id="IPR022742">
    <property type="entry name" value="Hydrolase_4"/>
</dbReference>
<gene>
    <name evidence="3" type="ORF">EDC24_2082</name>
</gene>
<protein>
    <submittedName>
        <fullName evidence="3">Pimeloyl-ACP methyl ester carboxylesterase</fullName>
    </submittedName>
</protein>
<organism evidence="3 4">
    <name type="scientific">Aquisalibacillus elongatus</name>
    <dbReference type="NCBI Taxonomy" id="485577"/>
    <lineage>
        <taxon>Bacteria</taxon>
        <taxon>Bacillati</taxon>
        <taxon>Bacillota</taxon>
        <taxon>Bacilli</taxon>
        <taxon>Bacillales</taxon>
        <taxon>Bacillaceae</taxon>
        <taxon>Aquisalibacillus</taxon>
    </lineage>
</organism>
<accession>A0A3N5BY44</accession>
<evidence type="ECO:0000313" key="3">
    <source>
        <dbReference type="EMBL" id="RPF52092.1"/>
    </source>
</evidence>
<name>A0A3N5BY44_9BACI</name>
<comment type="caution">
    <text evidence="3">The sequence shown here is derived from an EMBL/GenBank/DDBJ whole genome shotgun (WGS) entry which is preliminary data.</text>
</comment>
<dbReference type="PANTHER" id="PTHR43798">
    <property type="entry name" value="MONOACYLGLYCEROL LIPASE"/>
    <property type="match status" value="1"/>
</dbReference>